<dbReference type="PROSITE" id="PS51257">
    <property type="entry name" value="PROKAR_LIPOPROTEIN"/>
    <property type="match status" value="1"/>
</dbReference>
<dbReference type="Pfam" id="PF02563">
    <property type="entry name" value="Poly_export"/>
    <property type="match status" value="1"/>
</dbReference>
<dbReference type="GO" id="GO:0015159">
    <property type="term" value="F:polysaccharide transmembrane transporter activity"/>
    <property type="evidence" value="ECO:0007669"/>
    <property type="project" value="InterPro"/>
</dbReference>
<organism evidence="4 5">
    <name type="scientific">Roseovarius atlanticus</name>
    <dbReference type="NCBI Taxonomy" id="1641875"/>
    <lineage>
        <taxon>Bacteria</taxon>
        <taxon>Pseudomonadati</taxon>
        <taxon>Pseudomonadota</taxon>
        <taxon>Alphaproteobacteria</taxon>
        <taxon>Rhodobacterales</taxon>
        <taxon>Roseobacteraceae</taxon>
        <taxon>Roseovarius</taxon>
    </lineage>
</organism>
<evidence type="ECO:0000313" key="4">
    <source>
        <dbReference type="EMBL" id="KRS14368.1"/>
    </source>
</evidence>
<accession>A0A0T5NZQ0</accession>
<evidence type="ECO:0000256" key="1">
    <source>
        <dbReference type="ARBA" id="ARBA00022729"/>
    </source>
</evidence>
<dbReference type="Gene3D" id="3.10.560.10">
    <property type="entry name" value="Outer membrane lipoprotein wza domain like"/>
    <property type="match status" value="2"/>
</dbReference>
<dbReference type="AlphaFoldDB" id="A0A0T5NZQ0"/>
<dbReference type="STRING" id="1641875.XM53_01165"/>
<dbReference type="InterPro" id="IPR003715">
    <property type="entry name" value="Poly_export_N"/>
</dbReference>
<dbReference type="PANTHER" id="PTHR33619:SF3">
    <property type="entry name" value="POLYSACCHARIDE EXPORT PROTEIN GFCE-RELATED"/>
    <property type="match status" value="1"/>
</dbReference>
<evidence type="ECO:0000259" key="3">
    <source>
        <dbReference type="Pfam" id="PF02563"/>
    </source>
</evidence>
<dbReference type="RefSeq" id="WP_236544394.1">
    <property type="nucleotide sequence ID" value="NZ_LAXJ01000002.1"/>
</dbReference>
<dbReference type="Proteomes" id="UP000051295">
    <property type="component" value="Unassembled WGS sequence"/>
</dbReference>
<dbReference type="EMBL" id="LAXJ01000002">
    <property type="protein sequence ID" value="KRS14368.1"/>
    <property type="molecule type" value="Genomic_DNA"/>
</dbReference>
<proteinExistence type="predicted"/>
<name>A0A0T5NZQ0_9RHOB</name>
<keyword evidence="5" id="KW-1185">Reference proteome</keyword>
<evidence type="ECO:0000256" key="2">
    <source>
        <dbReference type="SAM" id="SignalP"/>
    </source>
</evidence>
<sequence>MKKNLRFILVAVCVVALSGCALPRGAAVQSEVLKEQKSENPSFQLVEVTRELTPLLAKWPQSGTHGHYHWFGADHGPDSSTIQTGDTVNIVVWDSEENSLLTGPDGTAAEIPPQTVSATGRVFLPYVGEVSVRGLTPSSARVRLQSQFEQIQPSAQVQLSVVPGRNNSVDMVGGVGAPGRLPLESRNTRLLSVIAQAGGVNSSLRNPLVRLQRGGRTYETRVSSVLENANRNIRVVGGDQIVVVEDERSFTSLGATGSQKIIYFEKERMTVMEALSSTSGLNAGTANPKGVLILRDYQPRDLKPGLAGPNKQQVVFSFDLTSADGLFAARQFYMQPDDTLYATESPINSARTIIGLFGTIIGVTGSVNNVTN</sequence>
<feature type="signal peptide" evidence="2">
    <location>
        <begin position="1"/>
        <end position="26"/>
    </location>
</feature>
<dbReference type="Gene3D" id="3.30.1950.10">
    <property type="entry name" value="wza like domain"/>
    <property type="match status" value="1"/>
</dbReference>
<dbReference type="InterPro" id="IPR049712">
    <property type="entry name" value="Poly_export"/>
</dbReference>
<protein>
    <submittedName>
        <fullName evidence="4">Polysaccharide biosynthesis protein</fullName>
    </submittedName>
</protein>
<gene>
    <name evidence="4" type="ORF">XM53_01165</name>
</gene>
<keyword evidence="1 2" id="KW-0732">Signal</keyword>
<feature type="chain" id="PRO_5006664081" evidence="2">
    <location>
        <begin position="27"/>
        <end position="372"/>
    </location>
</feature>
<dbReference type="PANTHER" id="PTHR33619">
    <property type="entry name" value="POLYSACCHARIDE EXPORT PROTEIN GFCE-RELATED"/>
    <property type="match status" value="1"/>
</dbReference>
<feature type="domain" description="Polysaccharide export protein N-terminal" evidence="3">
    <location>
        <begin position="79"/>
        <end position="159"/>
    </location>
</feature>
<reference evidence="4 5" key="1">
    <citation type="submission" date="2015-04" db="EMBL/GenBank/DDBJ databases">
        <title>The draft genome sequence of Roseovarius sp.R12b.</title>
        <authorList>
            <person name="Li G."/>
            <person name="Lai Q."/>
            <person name="Shao Z."/>
            <person name="Yan P."/>
        </authorList>
    </citation>
    <scope>NUCLEOTIDE SEQUENCE [LARGE SCALE GENOMIC DNA]</scope>
    <source>
        <strain evidence="4 5">R12B</strain>
    </source>
</reference>
<comment type="caution">
    <text evidence="4">The sequence shown here is derived from an EMBL/GenBank/DDBJ whole genome shotgun (WGS) entry which is preliminary data.</text>
</comment>
<evidence type="ECO:0000313" key="5">
    <source>
        <dbReference type="Proteomes" id="UP000051295"/>
    </source>
</evidence>
<dbReference type="PATRIC" id="fig|1641875.4.peg.1321"/>